<proteinExistence type="predicted"/>
<dbReference type="EMBL" id="AOIN01000086">
    <property type="protein sequence ID" value="ELY96114.1"/>
    <property type="molecule type" value="Genomic_DNA"/>
</dbReference>
<dbReference type="SUPFAM" id="SSF63829">
    <property type="entry name" value="Calcium-dependent phosphotriesterase"/>
    <property type="match status" value="1"/>
</dbReference>
<dbReference type="InterPro" id="IPR011042">
    <property type="entry name" value="6-blade_b-propeller_TolB-like"/>
</dbReference>
<dbReference type="Proteomes" id="UP000011693">
    <property type="component" value="Unassembled WGS sequence"/>
</dbReference>
<keyword evidence="2" id="KW-1185">Reference proteome</keyword>
<accession>M0AC62</accession>
<gene>
    <name evidence="1" type="ORF">C482_16098</name>
</gene>
<dbReference type="PATRIC" id="fig|1227492.4.peg.3201"/>
<dbReference type="Gene3D" id="2.120.10.30">
    <property type="entry name" value="TolB, C-terminal domain"/>
    <property type="match status" value="1"/>
</dbReference>
<evidence type="ECO:0008006" key="3">
    <source>
        <dbReference type="Google" id="ProtNLM"/>
    </source>
</evidence>
<protein>
    <recommendedName>
        <fullName evidence="3">SMP-30/gluconolaconase/LRE-like region-containing protein</fullName>
    </recommendedName>
</protein>
<sequence>MEWTHDGRLLVAERTNGRLVDATEGGDFGGLSDDDDRVFAHGMEGPSSMAMLPDGRILANECWAGRIVDITDGGNAAEAEPFATNLAGPYSILYHDATDSVYTTVSPSSRRSRIIDVTGGGDEPDDHPVLVDDILVRDKFPGMTPRSAWPDNWEGHQIDCGSWAVPVENDVLYSVGPLGQMVRADITAEDSPTTHAEHLDAERLVARGLNRVGGSVYNRSDGLVYAAEPFNGSVVAVDPTGNRQYRFDPRVVEGLVLPTCVRFGPDNEQMYVCGRGEGVVYKISNFRP</sequence>
<name>M0AC62_9EURY</name>
<evidence type="ECO:0000313" key="1">
    <source>
        <dbReference type="EMBL" id="ELY96114.1"/>
    </source>
</evidence>
<organism evidence="1 2">
    <name type="scientific">Natrialba chahannaoensis JCM 10990</name>
    <dbReference type="NCBI Taxonomy" id="1227492"/>
    <lineage>
        <taxon>Archaea</taxon>
        <taxon>Methanobacteriati</taxon>
        <taxon>Methanobacteriota</taxon>
        <taxon>Stenosarchaea group</taxon>
        <taxon>Halobacteria</taxon>
        <taxon>Halobacteriales</taxon>
        <taxon>Natrialbaceae</taxon>
        <taxon>Natrialba</taxon>
    </lineage>
</organism>
<comment type="caution">
    <text evidence="1">The sequence shown here is derived from an EMBL/GenBank/DDBJ whole genome shotgun (WGS) entry which is preliminary data.</text>
</comment>
<reference evidence="1 2" key="1">
    <citation type="journal article" date="2014" name="PLoS Genet.">
        <title>Phylogenetically driven sequencing of extremely halophilic archaea reveals strategies for static and dynamic osmo-response.</title>
        <authorList>
            <person name="Becker E.A."/>
            <person name="Seitzer P.M."/>
            <person name="Tritt A."/>
            <person name="Larsen D."/>
            <person name="Krusor M."/>
            <person name="Yao A.I."/>
            <person name="Wu D."/>
            <person name="Madern D."/>
            <person name="Eisen J.A."/>
            <person name="Darling A.E."/>
            <person name="Facciotti M.T."/>
        </authorList>
    </citation>
    <scope>NUCLEOTIDE SEQUENCE [LARGE SCALE GENOMIC DNA]</scope>
    <source>
        <strain evidence="1 2">JCM 10990</strain>
    </source>
</reference>
<dbReference type="AlphaFoldDB" id="M0AC62"/>
<evidence type="ECO:0000313" key="2">
    <source>
        <dbReference type="Proteomes" id="UP000011693"/>
    </source>
</evidence>